<accession>A0ABQ0XNQ9</accession>
<proteinExistence type="predicted"/>
<name>A0ABQ0XNQ9_9LACO</name>
<protein>
    <submittedName>
        <fullName evidence="1">Uncharacterized protein</fullName>
    </submittedName>
</protein>
<sequence>MYLLKIIDVNINANCTSDINKSILPNCDNLYSLDNWLNTINAIINTRIVSNLSKNINKSPLAECCIKSLE</sequence>
<dbReference type="Proteomes" id="UP000321409">
    <property type="component" value="Unassembled WGS sequence"/>
</dbReference>
<evidence type="ECO:0000313" key="1">
    <source>
        <dbReference type="EMBL" id="GEP25065.1"/>
    </source>
</evidence>
<reference evidence="1 2" key="1">
    <citation type="submission" date="2019-07" db="EMBL/GenBank/DDBJ databases">
        <title>Whole genome shotgun sequence of Lactobacillus diolivorans NBRC 107869.</title>
        <authorList>
            <person name="Hosoyama A."/>
            <person name="Uohara A."/>
            <person name="Ohji S."/>
            <person name="Ichikawa N."/>
        </authorList>
    </citation>
    <scope>NUCLEOTIDE SEQUENCE [LARGE SCALE GENOMIC DNA]</scope>
    <source>
        <strain evidence="1 2">NBRC 107869</strain>
    </source>
</reference>
<dbReference type="EMBL" id="BKAB01000067">
    <property type="protein sequence ID" value="GEP25065.1"/>
    <property type="molecule type" value="Genomic_DNA"/>
</dbReference>
<evidence type="ECO:0000313" key="2">
    <source>
        <dbReference type="Proteomes" id="UP000321409"/>
    </source>
</evidence>
<gene>
    <name evidence="1" type="ORF">LDI01_26580</name>
</gene>
<comment type="caution">
    <text evidence="1">The sequence shown here is derived from an EMBL/GenBank/DDBJ whole genome shotgun (WGS) entry which is preliminary data.</text>
</comment>
<keyword evidence="2" id="KW-1185">Reference proteome</keyword>
<organism evidence="1 2">
    <name type="scientific">Lentilactobacillus diolivorans</name>
    <dbReference type="NCBI Taxonomy" id="179838"/>
    <lineage>
        <taxon>Bacteria</taxon>
        <taxon>Bacillati</taxon>
        <taxon>Bacillota</taxon>
        <taxon>Bacilli</taxon>
        <taxon>Lactobacillales</taxon>
        <taxon>Lactobacillaceae</taxon>
        <taxon>Lentilactobacillus</taxon>
    </lineage>
</organism>